<protein>
    <submittedName>
        <fullName evidence="1">Uncharacterized protein</fullName>
    </submittedName>
</protein>
<dbReference type="OrthoDB" id="2190431at2"/>
<dbReference type="KEGG" id="hli:HLI_09190"/>
<dbReference type="EMBL" id="CP026118">
    <property type="protein sequence ID" value="QAS52395.1"/>
    <property type="molecule type" value="Genomic_DNA"/>
</dbReference>
<proteinExistence type="predicted"/>
<evidence type="ECO:0000313" key="2">
    <source>
        <dbReference type="Proteomes" id="UP000287756"/>
    </source>
</evidence>
<evidence type="ECO:0000313" key="1">
    <source>
        <dbReference type="EMBL" id="QAS52395.1"/>
    </source>
</evidence>
<dbReference type="Proteomes" id="UP000287756">
    <property type="component" value="Chromosome"/>
</dbReference>
<dbReference type="AlphaFoldDB" id="A0A410MCK2"/>
<accession>A0A410MCK2</accession>
<sequence length="194" mass="22968">MRVMIIAKTELTEKLEKEIYRATKKQGVFGCFEVTIGWFGNERVDYMTYDTNGIWRCYEVKVSVSDFRSKSNNTFCGHYNYYVMPRELFDKVKDEIPPHIGVYVGGCSVKRAKKQELGEDGETLKNSLIRSLSRETDKAFSSKEPHLVDALNRRIRNLKTESDRHRKKYWHLMRVGQEKYGDRWYKEDEETVIK</sequence>
<reference evidence="1 2" key="1">
    <citation type="submission" date="2018-01" db="EMBL/GenBank/DDBJ databases">
        <title>The whole genome sequencing and assembly of Halobacillus litoralis ERB031 strain.</title>
        <authorList>
            <person name="Lee S.-J."/>
            <person name="Park M.-K."/>
            <person name="Kim J.-Y."/>
            <person name="Lee Y.-J."/>
            <person name="Yi H."/>
            <person name="Bahn Y.-S."/>
            <person name="Kim J.F."/>
            <person name="Lee D.-W."/>
        </authorList>
    </citation>
    <scope>NUCLEOTIDE SEQUENCE [LARGE SCALE GENOMIC DNA]</scope>
    <source>
        <strain evidence="1 2">ERB 031</strain>
    </source>
</reference>
<organism evidence="1 2">
    <name type="scientific">Halobacillus litoralis</name>
    <dbReference type="NCBI Taxonomy" id="45668"/>
    <lineage>
        <taxon>Bacteria</taxon>
        <taxon>Bacillati</taxon>
        <taxon>Bacillota</taxon>
        <taxon>Bacilli</taxon>
        <taxon>Bacillales</taxon>
        <taxon>Bacillaceae</taxon>
        <taxon>Halobacillus</taxon>
    </lineage>
</organism>
<gene>
    <name evidence="1" type="ORF">HLI_09190</name>
</gene>
<name>A0A410MCK2_9BACI</name>